<dbReference type="PANTHER" id="PTHR10071">
    <property type="entry name" value="TRANSCRIPTION FACTOR GATA FAMILY MEMBER"/>
    <property type="match status" value="1"/>
</dbReference>
<feature type="compositionally biased region" description="Basic residues" evidence="10">
    <location>
        <begin position="374"/>
        <end position="386"/>
    </location>
</feature>
<comment type="subcellular location">
    <subcellularLocation>
        <location evidence="1">Nucleus</location>
    </subcellularLocation>
</comment>
<sequence length="686" mass="73695">MASLTPTSTTTTTIATTLAVAVAASTLLCGTRDHTSSLSSVHRVSSLSMSCVATHGPLAAFGSDLPARHILESCLSSSLSQSRQKTSSIIGSPSPGLANGNINFGVQDFLQRRPVCGSQSQRNCSSPLYFPEGGEARMDTSTEKSNQDIPRSASQDRTEQDQAYQNIKSNNSTGAQSGQVCSNCGTTRTPLWRRSPEGATICNACGLYQKARNASRPTNLKRPPSTTVITAQRVSEQLTPPGRAGPAHLVGAGATYVAEDQTPKGSCPGGGRCNGTGGAEGCSGCPAYNNRVAKTAQFTVPQDNQSQSDQPTDAPSPIDVTNLHIQAQGTTVVVACQNCGTTITPLWRRDETGHTICNACGLYHKLHGVHRPVTMKKSVIKRRKRVVPASQTPQTPGLQAPHSIGSPDSDGRSSSADIAEQHQRGTMNPDGSINLGFRPRNNSNTDQPRRNILPEPTLTIRNQNGGPQQIPTTTSDLTAYSSNSNVQNHNQQQRDFLDSLSDDNRLPPMASYPSPTQQRPSLSPNSFLSPSRKRSFSSLEPEPPSQPPSRLDDKPVTNTQPSQTKRLSSIKSILNPGFSEPDSPSHDIDPDQNQSQHQYPPMYAPTPISATAASPNTPSSNFTHSPGPSTTSSHTNPNSALSSARDPQSESERVKRERREILQREAENMREMLKAKERELEELTMN</sequence>
<evidence type="ECO:0000256" key="6">
    <source>
        <dbReference type="ARBA" id="ARBA00023015"/>
    </source>
</evidence>
<dbReference type="Gene3D" id="3.30.50.10">
    <property type="entry name" value="Erythroid Transcription Factor GATA-1, subunit A"/>
    <property type="match status" value="2"/>
</dbReference>
<dbReference type="GO" id="GO:0006879">
    <property type="term" value="P:intracellular iron ion homeostasis"/>
    <property type="evidence" value="ECO:0007669"/>
    <property type="project" value="UniProtKB-ARBA"/>
</dbReference>
<feature type="compositionally biased region" description="Basic and acidic residues" evidence="10">
    <location>
        <begin position="134"/>
        <end position="146"/>
    </location>
</feature>
<dbReference type="PRINTS" id="PR00619">
    <property type="entry name" value="GATAZNFINGER"/>
</dbReference>
<evidence type="ECO:0000256" key="8">
    <source>
        <dbReference type="ARBA" id="ARBA00023242"/>
    </source>
</evidence>
<keyword evidence="2" id="KW-0479">Metal-binding</keyword>
<dbReference type="GO" id="GO:0034757">
    <property type="term" value="P:negative regulation of iron ion transport"/>
    <property type="evidence" value="ECO:0007669"/>
    <property type="project" value="UniProtKB-ARBA"/>
</dbReference>
<feature type="compositionally biased region" description="Polar residues" evidence="10">
    <location>
        <begin position="459"/>
        <end position="474"/>
    </location>
</feature>
<feature type="region of interest" description="Disordered" evidence="10">
    <location>
        <begin position="499"/>
        <end position="686"/>
    </location>
</feature>
<dbReference type="Proteomes" id="UP000258309">
    <property type="component" value="Unassembled WGS sequence"/>
</dbReference>
<keyword evidence="7" id="KW-0804">Transcription</keyword>
<keyword evidence="5" id="KW-0862">Zinc</keyword>
<dbReference type="PROSITE" id="PS50114">
    <property type="entry name" value="GATA_ZN_FINGER_2"/>
    <property type="match status" value="2"/>
</dbReference>
<evidence type="ECO:0000256" key="5">
    <source>
        <dbReference type="ARBA" id="ARBA00022833"/>
    </source>
</evidence>
<dbReference type="FunFam" id="3.30.50.10:FF:000007">
    <property type="entry name" value="Nitrogen regulatory AreA, N-terminal"/>
    <property type="match status" value="1"/>
</dbReference>
<keyword evidence="4 9" id="KW-0863">Zinc-finger</keyword>
<evidence type="ECO:0000313" key="12">
    <source>
        <dbReference type="EMBL" id="RFU28255.1"/>
    </source>
</evidence>
<accession>A0A3E2H4E4</accession>
<dbReference type="InterPro" id="IPR013088">
    <property type="entry name" value="Znf_NHR/GATA"/>
</dbReference>
<keyword evidence="6" id="KW-0805">Transcription regulation</keyword>
<reference evidence="12 13" key="1">
    <citation type="submission" date="2018-05" db="EMBL/GenBank/DDBJ databases">
        <title>Draft genome sequence of Scytalidium lignicola DSM 105466, a ubiquitous saprotrophic fungus.</title>
        <authorList>
            <person name="Buettner E."/>
            <person name="Gebauer A.M."/>
            <person name="Hofrichter M."/>
            <person name="Liers C."/>
            <person name="Kellner H."/>
        </authorList>
    </citation>
    <scope>NUCLEOTIDE SEQUENCE [LARGE SCALE GENOMIC DNA]</scope>
    <source>
        <strain evidence="12 13">DSM 105466</strain>
    </source>
</reference>
<proteinExistence type="predicted"/>
<gene>
    <name evidence="12" type="ORF">B7463_g8083</name>
</gene>
<organism evidence="12 13">
    <name type="scientific">Scytalidium lignicola</name>
    <name type="common">Hyphomycete</name>
    <dbReference type="NCBI Taxonomy" id="5539"/>
    <lineage>
        <taxon>Eukaryota</taxon>
        <taxon>Fungi</taxon>
        <taxon>Dikarya</taxon>
        <taxon>Ascomycota</taxon>
        <taxon>Pezizomycotina</taxon>
        <taxon>Leotiomycetes</taxon>
        <taxon>Leotiomycetes incertae sedis</taxon>
        <taxon>Scytalidium</taxon>
    </lineage>
</organism>
<evidence type="ECO:0000256" key="10">
    <source>
        <dbReference type="SAM" id="MobiDB-lite"/>
    </source>
</evidence>
<dbReference type="STRING" id="5539.A0A3E2H4E4"/>
<evidence type="ECO:0000259" key="11">
    <source>
        <dbReference type="PROSITE" id="PS50114"/>
    </source>
</evidence>
<dbReference type="EMBL" id="NCSJ02000170">
    <property type="protein sequence ID" value="RFU28255.1"/>
    <property type="molecule type" value="Genomic_DNA"/>
</dbReference>
<dbReference type="GO" id="GO:0045944">
    <property type="term" value="P:positive regulation of transcription by RNA polymerase II"/>
    <property type="evidence" value="ECO:0007669"/>
    <property type="project" value="TreeGrafter"/>
</dbReference>
<dbReference type="PANTHER" id="PTHR10071:SF335">
    <property type="entry name" value="IRON-SENSING TRANSCRIPTIONAL REPRESSOR-RELATED"/>
    <property type="match status" value="1"/>
</dbReference>
<dbReference type="OrthoDB" id="515401at2759"/>
<evidence type="ECO:0000256" key="4">
    <source>
        <dbReference type="ARBA" id="ARBA00022771"/>
    </source>
</evidence>
<feature type="region of interest" description="Disordered" evidence="10">
    <location>
        <begin position="374"/>
        <end position="474"/>
    </location>
</feature>
<dbReference type="CDD" id="cd00202">
    <property type="entry name" value="ZnF_GATA"/>
    <property type="match status" value="2"/>
</dbReference>
<dbReference type="GO" id="GO:0008270">
    <property type="term" value="F:zinc ion binding"/>
    <property type="evidence" value="ECO:0007669"/>
    <property type="project" value="UniProtKB-KW"/>
</dbReference>
<evidence type="ECO:0000313" key="13">
    <source>
        <dbReference type="Proteomes" id="UP000258309"/>
    </source>
</evidence>
<dbReference type="AlphaFoldDB" id="A0A3E2H4E4"/>
<dbReference type="SMART" id="SM00401">
    <property type="entry name" value="ZnF_GATA"/>
    <property type="match status" value="2"/>
</dbReference>
<dbReference type="InterPro" id="IPR000679">
    <property type="entry name" value="Znf_GATA"/>
</dbReference>
<dbReference type="InterPro" id="IPR039355">
    <property type="entry name" value="Transcription_factor_GATA"/>
</dbReference>
<feature type="non-terminal residue" evidence="12">
    <location>
        <position position="686"/>
    </location>
</feature>
<keyword evidence="13" id="KW-1185">Reference proteome</keyword>
<evidence type="ECO:0000256" key="9">
    <source>
        <dbReference type="PROSITE-ProRule" id="PRU00094"/>
    </source>
</evidence>
<feature type="compositionally biased region" description="Low complexity" evidence="10">
    <location>
        <begin position="520"/>
        <end position="540"/>
    </location>
</feature>
<name>A0A3E2H4E4_SCYLI</name>
<keyword evidence="3" id="KW-0677">Repeat</keyword>
<dbReference type="GO" id="GO:0000978">
    <property type="term" value="F:RNA polymerase II cis-regulatory region sequence-specific DNA binding"/>
    <property type="evidence" value="ECO:0007669"/>
    <property type="project" value="TreeGrafter"/>
</dbReference>
<feature type="domain" description="GATA-type" evidence="11">
    <location>
        <begin position="175"/>
        <end position="233"/>
    </location>
</feature>
<keyword evidence="8" id="KW-0539">Nucleus</keyword>
<evidence type="ECO:0000256" key="1">
    <source>
        <dbReference type="ARBA" id="ARBA00004123"/>
    </source>
</evidence>
<feature type="compositionally biased region" description="Basic and acidic residues" evidence="10">
    <location>
        <begin position="647"/>
        <end position="686"/>
    </location>
</feature>
<dbReference type="GO" id="GO:0000122">
    <property type="term" value="P:negative regulation of transcription by RNA polymerase II"/>
    <property type="evidence" value="ECO:0007669"/>
    <property type="project" value="TreeGrafter"/>
</dbReference>
<dbReference type="Pfam" id="PF00320">
    <property type="entry name" value="GATA"/>
    <property type="match status" value="2"/>
</dbReference>
<dbReference type="FunFam" id="3.30.50.10:FF:000039">
    <property type="entry name" value="Siderophore transcription factor SreA"/>
    <property type="match status" value="1"/>
</dbReference>
<feature type="region of interest" description="Disordered" evidence="10">
    <location>
        <begin position="117"/>
        <end position="162"/>
    </location>
</feature>
<evidence type="ECO:0000256" key="3">
    <source>
        <dbReference type="ARBA" id="ARBA00022737"/>
    </source>
</evidence>
<feature type="compositionally biased region" description="Polar residues" evidence="10">
    <location>
        <begin position="117"/>
        <end position="126"/>
    </location>
</feature>
<dbReference type="GO" id="GO:0000981">
    <property type="term" value="F:DNA-binding transcription factor activity, RNA polymerase II-specific"/>
    <property type="evidence" value="ECO:0007669"/>
    <property type="project" value="TreeGrafter"/>
</dbReference>
<dbReference type="GO" id="GO:0005634">
    <property type="term" value="C:nucleus"/>
    <property type="evidence" value="ECO:0007669"/>
    <property type="project" value="UniProtKB-SubCell"/>
</dbReference>
<dbReference type="PROSITE" id="PS00344">
    <property type="entry name" value="GATA_ZN_FINGER_1"/>
    <property type="match status" value="2"/>
</dbReference>
<feature type="non-terminal residue" evidence="12">
    <location>
        <position position="1"/>
    </location>
</feature>
<evidence type="ECO:0000256" key="2">
    <source>
        <dbReference type="ARBA" id="ARBA00022723"/>
    </source>
</evidence>
<evidence type="ECO:0000256" key="7">
    <source>
        <dbReference type="ARBA" id="ARBA00023163"/>
    </source>
</evidence>
<feature type="compositionally biased region" description="Polar residues" evidence="10">
    <location>
        <begin position="556"/>
        <end position="572"/>
    </location>
</feature>
<dbReference type="SUPFAM" id="SSF57716">
    <property type="entry name" value="Glucocorticoid receptor-like (DNA-binding domain)"/>
    <property type="match status" value="2"/>
</dbReference>
<feature type="domain" description="GATA-type" evidence="11">
    <location>
        <begin position="336"/>
        <end position="383"/>
    </location>
</feature>
<protein>
    <recommendedName>
        <fullName evidence="11">GATA-type domain-containing protein</fullName>
    </recommendedName>
</protein>
<dbReference type="OMA" id="AMEPAEM"/>
<feature type="compositionally biased region" description="Low complexity" evidence="10">
    <location>
        <begin position="605"/>
        <end position="639"/>
    </location>
</feature>
<comment type="caution">
    <text evidence="12">The sequence shown here is derived from an EMBL/GenBank/DDBJ whole genome shotgun (WGS) entry which is preliminary data.</text>
</comment>